<feature type="transmembrane region" description="Helical" evidence="1">
    <location>
        <begin position="34"/>
        <end position="54"/>
    </location>
</feature>
<feature type="transmembrane region" description="Helical" evidence="1">
    <location>
        <begin position="7"/>
        <end position="28"/>
    </location>
</feature>
<dbReference type="EMBL" id="JBEPLJ010000004">
    <property type="protein sequence ID" value="MET3585313.1"/>
    <property type="molecule type" value="Genomic_DNA"/>
</dbReference>
<accession>A0ABV2H446</accession>
<evidence type="ECO:0000313" key="3">
    <source>
        <dbReference type="Proteomes" id="UP001549031"/>
    </source>
</evidence>
<sequence length="74" mass="7397">MVGLTTGIVTGATGVFVIPAVPYVQALGFNKDGLVQALGLSFTVSTIALVVGLASRGAFQFNGVAFSALAVAPR</sequence>
<protein>
    <recommendedName>
        <fullName evidence="4">Membrane transporter protein</fullName>
    </recommendedName>
</protein>
<keyword evidence="3" id="KW-1185">Reference proteome</keyword>
<name>A0ABV2H446_9HYPH</name>
<proteinExistence type="predicted"/>
<keyword evidence="1" id="KW-1133">Transmembrane helix</keyword>
<dbReference type="Proteomes" id="UP001549031">
    <property type="component" value="Unassembled WGS sequence"/>
</dbReference>
<keyword evidence="1" id="KW-0472">Membrane</keyword>
<gene>
    <name evidence="2" type="ORF">ABID21_001415</name>
</gene>
<evidence type="ECO:0008006" key="4">
    <source>
        <dbReference type="Google" id="ProtNLM"/>
    </source>
</evidence>
<keyword evidence="1" id="KW-0812">Transmembrane</keyword>
<comment type="caution">
    <text evidence="2">The sequence shown here is derived from an EMBL/GenBank/DDBJ whole genome shotgun (WGS) entry which is preliminary data.</text>
</comment>
<evidence type="ECO:0000256" key="1">
    <source>
        <dbReference type="SAM" id="Phobius"/>
    </source>
</evidence>
<organism evidence="2 3">
    <name type="scientific">Pseudorhizobium tarimense</name>
    <dbReference type="NCBI Taxonomy" id="1079109"/>
    <lineage>
        <taxon>Bacteria</taxon>
        <taxon>Pseudomonadati</taxon>
        <taxon>Pseudomonadota</taxon>
        <taxon>Alphaproteobacteria</taxon>
        <taxon>Hyphomicrobiales</taxon>
        <taxon>Rhizobiaceae</taxon>
        <taxon>Rhizobium/Agrobacterium group</taxon>
        <taxon>Pseudorhizobium</taxon>
    </lineage>
</organism>
<evidence type="ECO:0000313" key="2">
    <source>
        <dbReference type="EMBL" id="MET3585313.1"/>
    </source>
</evidence>
<reference evidence="2 3" key="1">
    <citation type="submission" date="2024-06" db="EMBL/GenBank/DDBJ databases">
        <title>Genomic Encyclopedia of Type Strains, Phase IV (KMG-IV): sequencing the most valuable type-strain genomes for metagenomic binning, comparative biology and taxonomic classification.</title>
        <authorList>
            <person name="Goeker M."/>
        </authorList>
    </citation>
    <scope>NUCLEOTIDE SEQUENCE [LARGE SCALE GENOMIC DNA]</scope>
    <source>
        <strain evidence="2 3">DSM 105042</strain>
    </source>
</reference>